<reference evidence="1 2" key="1">
    <citation type="submission" date="2018-11" db="EMBL/GenBank/DDBJ databases">
        <authorList>
            <consortium name="Pathogen Informatics"/>
        </authorList>
    </citation>
    <scope>NUCLEOTIDE SEQUENCE [LARGE SCALE GENOMIC DNA]</scope>
</reference>
<name>A0A3P7L4G7_STRVU</name>
<dbReference type="Proteomes" id="UP000270094">
    <property type="component" value="Unassembled WGS sequence"/>
</dbReference>
<sequence>MPFFADEPRNAQMLAKHGGAIVLTKFDLESKFEKRSLSSTKLVIFTQTQFLPCDHNYTTLQLFSKYKVIGGNISESAYKFQKTSAAQRTCGEV</sequence>
<accession>A0A3P7L4G7</accession>
<organism evidence="1 2">
    <name type="scientific">Strongylus vulgaris</name>
    <name type="common">Blood worm</name>
    <dbReference type="NCBI Taxonomy" id="40348"/>
    <lineage>
        <taxon>Eukaryota</taxon>
        <taxon>Metazoa</taxon>
        <taxon>Ecdysozoa</taxon>
        <taxon>Nematoda</taxon>
        <taxon>Chromadorea</taxon>
        <taxon>Rhabditida</taxon>
        <taxon>Rhabditina</taxon>
        <taxon>Rhabditomorpha</taxon>
        <taxon>Strongyloidea</taxon>
        <taxon>Strongylidae</taxon>
        <taxon>Strongylus</taxon>
    </lineage>
</organism>
<protein>
    <recommendedName>
        <fullName evidence="3">Glucuronosyltransferase</fullName>
    </recommendedName>
</protein>
<proteinExistence type="predicted"/>
<gene>
    <name evidence="1" type="ORF">SVUK_LOCUS12603</name>
</gene>
<dbReference type="EMBL" id="UYYB01099641">
    <property type="protein sequence ID" value="VDM77605.1"/>
    <property type="molecule type" value="Genomic_DNA"/>
</dbReference>
<keyword evidence="2" id="KW-1185">Reference proteome</keyword>
<dbReference type="AlphaFoldDB" id="A0A3P7L4G7"/>
<dbReference type="OrthoDB" id="5835829at2759"/>
<evidence type="ECO:0008006" key="3">
    <source>
        <dbReference type="Google" id="ProtNLM"/>
    </source>
</evidence>
<evidence type="ECO:0000313" key="1">
    <source>
        <dbReference type="EMBL" id="VDM77605.1"/>
    </source>
</evidence>
<evidence type="ECO:0000313" key="2">
    <source>
        <dbReference type="Proteomes" id="UP000270094"/>
    </source>
</evidence>